<evidence type="ECO:0000259" key="1">
    <source>
        <dbReference type="PROSITE" id="PS00028"/>
    </source>
</evidence>
<dbReference type="RefSeq" id="YP_003406788.1">
    <property type="nucleotide sequence ID" value="NC_013756.1"/>
</dbReference>
<dbReference type="GeneID" id="8746274"/>
<dbReference type="PROSITE" id="PS00028">
    <property type="entry name" value="ZINC_FINGER_C2H2_1"/>
    <property type="match status" value="1"/>
</dbReference>
<dbReference type="Pfam" id="PF12756">
    <property type="entry name" value="zf-C2H2_2"/>
    <property type="match status" value="1"/>
</dbReference>
<reference evidence="2 3" key="1">
    <citation type="journal article" date="2009" name="Proc. Natl. Acad. Sci. U.S.A.">
        <title>Giant Marseillevirus highlights the role of amoebae as a melting pot in emergence of chimeric microorganisms.</title>
        <authorList>
            <person name="Boyer M."/>
            <person name="Yutin N."/>
            <person name="Pagnier I."/>
            <person name="Barrassi L."/>
            <person name="Fournous G."/>
            <person name="Espinosa L."/>
            <person name="Robert C."/>
            <person name="Azza S."/>
            <person name="Sun S."/>
            <person name="Rossmann M.G."/>
            <person name="Suzan-Monti M."/>
            <person name="La Scola B."/>
            <person name="Koonin E.V."/>
            <person name="Raoult D."/>
        </authorList>
    </citation>
    <scope>NUCLEOTIDE SEQUENCE [LARGE SCALE GENOMIC DNA]</scope>
    <source>
        <strain evidence="2 3">T19</strain>
    </source>
</reference>
<dbReference type="InterPro" id="IPR036236">
    <property type="entry name" value="Znf_C2H2_sf"/>
</dbReference>
<organismHost>
    <name type="scientific">Acanthamoeba</name>
    <dbReference type="NCBI Taxonomy" id="5754"/>
</organismHost>
<keyword evidence="3" id="KW-1185">Reference proteome</keyword>
<dbReference type="InterPro" id="IPR013087">
    <property type="entry name" value="Znf_C2H2_type"/>
</dbReference>
<dbReference type="KEGG" id="vg:8746274"/>
<accession>D2XA49</accession>
<dbReference type="OrthoDB" id="33075at10239"/>
<protein>
    <recommendedName>
        <fullName evidence="1">C2H2-type domain-containing protein</fullName>
    </recommendedName>
</protein>
<feature type="domain" description="C2H2-type" evidence="1">
    <location>
        <begin position="34"/>
        <end position="56"/>
    </location>
</feature>
<organism evidence="2 3">
    <name type="scientific">Marseillevirus marseillevirus</name>
    <name type="common">GBM</name>
    <dbReference type="NCBI Taxonomy" id="694581"/>
    <lineage>
        <taxon>Viruses</taxon>
        <taxon>Varidnaviria</taxon>
        <taxon>Bamfordvirae</taxon>
        <taxon>Nucleocytoviricota</taxon>
        <taxon>Megaviricetes</taxon>
        <taxon>Pimascovirales</taxon>
        <taxon>Pimascovirales incertae sedis</taxon>
        <taxon>Marseilleviridae</taxon>
        <taxon>Marseillevirus</taxon>
        <taxon>Marseillevirus massiliense</taxon>
    </lineage>
</organism>
<dbReference type="SUPFAM" id="SSF57667">
    <property type="entry name" value="beta-beta-alpha zinc fingers"/>
    <property type="match status" value="1"/>
</dbReference>
<dbReference type="Proteomes" id="UP000029780">
    <property type="component" value="Segment"/>
</dbReference>
<dbReference type="EMBL" id="GU071086">
    <property type="protein sequence ID" value="ADB03826.1"/>
    <property type="molecule type" value="Genomic_DNA"/>
</dbReference>
<name>D2XA49_GBMV</name>
<dbReference type="InterPro" id="IPR041661">
    <property type="entry name" value="ZN622/Rei1/Reh1_Znf-C2H2"/>
</dbReference>
<gene>
    <name evidence="2" type="ORF">MAR_ORF037</name>
</gene>
<sequence length="172" mass="20059">MERPDQEIIPPQTNDIFLSLYTFCEPKICSGETCLVCQENFSPEDEVKKHLRSKEHAHNFSLKNKVPHQTTKWWEPFEGESDIQHFLRVDIATTLGPLPSYIKCIFAYSTIWFLSWSPSKDESMKARTSRGELPEAIRILRHFQLFGNVSSARSISMDSFWVNCLFIKHMDD</sequence>
<evidence type="ECO:0000313" key="3">
    <source>
        <dbReference type="Proteomes" id="UP000029780"/>
    </source>
</evidence>
<evidence type="ECO:0000313" key="2">
    <source>
        <dbReference type="EMBL" id="ADB03826.1"/>
    </source>
</evidence>
<proteinExistence type="predicted"/>